<dbReference type="RefSeq" id="WP_183196700.1">
    <property type="nucleotide sequence ID" value="NZ_JACIEK010000001.1"/>
</dbReference>
<name>A0A7W6EBK7_9HYPH</name>
<evidence type="ECO:0000313" key="2">
    <source>
        <dbReference type="Proteomes" id="UP000542776"/>
    </source>
</evidence>
<accession>A0A7W6EBK7</accession>
<sequence>MKPTKRSVRRCRKPSALGAIGRAALLAVPLGAALVLGLSPRSERDVMAYGTDGIDTMSTGSVSPSRFAFSFQRSGSNEGCLRFPDGSHRGSC</sequence>
<evidence type="ECO:0000313" key="1">
    <source>
        <dbReference type="EMBL" id="MBB3996237.1"/>
    </source>
</evidence>
<gene>
    <name evidence="1" type="ORF">GGR04_000058</name>
</gene>
<reference evidence="1 2" key="1">
    <citation type="submission" date="2020-08" db="EMBL/GenBank/DDBJ databases">
        <title>Genomic Encyclopedia of Type Strains, Phase IV (KMG-IV): sequencing the most valuable type-strain genomes for metagenomic binning, comparative biology and taxonomic classification.</title>
        <authorList>
            <person name="Goeker M."/>
        </authorList>
    </citation>
    <scope>NUCLEOTIDE SEQUENCE [LARGE SCALE GENOMIC DNA]</scope>
    <source>
        <strain evidence="1 2">DSM 102238</strain>
    </source>
</reference>
<protein>
    <submittedName>
        <fullName evidence="1">Uncharacterized protein</fullName>
    </submittedName>
</protein>
<dbReference type="Proteomes" id="UP000542776">
    <property type="component" value="Unassembled WGS sequence"/>
</dbReference>
<keyword evidence="2" id="KW-1185">Reference proteome</keyword>
<proteinExistence type="predicted"/>
<comment type="caution">
    <text evidence="1">The sequence shown here is derived from an EMBL/GenBank/DDBJ whole genome shotgun (WGS) entry which is preliminary data.</text>
</comment>
<organism evidence="1 2">
    <name type="scientific">Aureimonas pseudogalii</name>
    <dbReference type="NCBI Taxonomy" id="1744844"/>
    <lineage>
        <taxon>Bacteria</taxon>
        <taxon>Pseudomonadati</taxon>
        <taxon>Pseudomonadota</taxon>
        <taxon>Alphaproteobacteria</taxon>
        <taxon>Hyphomicrobiales</taxon>
        <taxon>Aurantimonadaceae</taxon>
        <taxon>Aureimonas</taxon>
    </lineage>
</organism>
<dbReference type="EMBL" id="JACIEK010000001">
    <property type="protein sequence ID" value="MBB3996237.1"/>
    <property type="molecule type" value="Genomic_DNA"/>
</dbReference>
<dbReference type="AlphaFoldDB" id="A0A7W6EBK7"/>